<dbReference type="AlphaFoldDB" id="A0ABD6FFE4"/>
<gene>
    <name evidence="2" type="ORF">DIU77_010345</name>
</gene>
<dbReference type="EMBL" id="QGUI02000115">
    <property type="protein sequence ID" value="MFO7192627.1"/>
    <property type="molecule type" value="Genomic_DNA"/>
</dbReference>
<name>A0ABD6FFE4_9PSEU</name>
<accession>A0ABD6FFE4</accession>
<dbReference type="Proteomes" id="UP000249324">
    <property type="component" value="Unassembled WGS sequence"/>
</dbReference>
<comment type="caution">
    <text evidence="2">The sequence shown here is derived from an EMBL/GenBank/DDBJ whole genome shotgun (WGS) entry which is preliminary data.</text>
</comment>
<sequence>MRQERPDIGPDDIADAGRLGDDEVLQGRVEELPRVRDVPADNADRAGGPEDDPIRGSDDH</sequence>
<evidence type="ECO:0000313" key="2">
    <source>
        <dbReference type="EMBL" id="MFO7192627.1"/>
    </source>
</evidence>
<evidence type="ECO:0000313" key="3">
    <source>
        <dbReference type="Proteomes" id="UP000249324"/>
    </source>
</evidence>
<evidence type="ECO:0000256" key="1">
    <source>
        <dbReference type="SAM" id="MobiDB-lite"/>
    </source>
</evidence>
<protein>
    <submittedName>
        <fullName evidence="2">Uncharacterized protein</fullName>
    </submittedName>
</protein>
<proteinExistence type="predicted"/>
<feature type="compositionally biased region" description="Basic and acidic residues" evidence="1">
    <location>
        <begin position="28"/>
        <end position="60"/>
    </location>
</feature>
<reference evidence="2 3" key="1">
    <citation type="journal article" date="2021" name="BMC Genomics">
        <title>Genome-resolved metagenome and metatranscriptome analyses of thermophilic composting reveal key bacterial players and their metabolic interactions.</title>
        <authorList>
            <person name="Braga L.P.P."/>
            <person name="Pereira R.V."/>
            <person name="Martins L.F."/>
            <person name="Moura L.M.S."/>
            <person name="Sanchez F.B."/>
            <person name="Patane J.S.L."/>
            <person name="da Silva A.M."/>
            <person name="Setubal J.C."/>
        </authorList>
    </citation>
    <scope>NUCLEOTIDE SEQUENCE [LARGE SCALE GENOMIC DNA]</scope>
    <source>
        <strain evidence="2">ZC4RG45</strain>
    </source>
</reference>
<organism evidence="2 3">
    <name type="scientific">Thermocrispum agreste</name>
    <dbReference type="NCBI Taxonomy" id="37925"/>
    <lineage>
        <taxon>Bacteria</taxon>
        <taxon>Bacillati</taxon>
        <taxon>Actinomycetota</taxon>
        <taxon>Actinomycetes</taxon>
        <taxon>Pseudonocardiales</taxon>
        <taxon>Pseudonocardiaceae</taxon>
        <taxon>Thermocrispum</taxon>
    </lineage>
</organism>
<feature type="region of interest" description="Disordered" evidence="1">
    <location>
        <begin position="1"/>
        <end position="60"/>
    </location>
</feature>